<dbReference type="Gene3D" id="3.40.50.150">
    <property type="entry name" value="Vaccinia Virus protein VP39"/>
    <property type="match status" value="1"/>
</dbReference>
<dbReference type="SUPFAM" id="SSF53335">
    <property type="entry name" value="S-adenosyl-L-methionine-dependent methyltransferases"/>
    <property type="match status" value="1"/>
</dbReference>
<protein>
    <recommendedName>
        <fullName evidence="1">Methyltransferase domain-containing protein</fullName>
    </recommendedName>
</protein>
<dbReference type="GO" id="GO:0005737">
    <property type="term" value="C:cytoplasm"/>
    <property type="evidence" value="ECO:0007669"/>
    <property type="project" value="TreeGrafter"/>
</dbReference>
<dbReference type="KEGG" id="gaw:V144x_11300"/>
<dbReference type="PANTHER" id="PTHR13369">
    <property type="match status" value="1"/>
</dbReference>
<dbReference type="RefSeq" id="WP_144982527.1">
    <property type="nucleotide sequence ID" value="NZ_CP037920.1"/>
</dbReference>
<name>A0A517VRP5_9PLAN</name>
<accession>A0A517VRP5</accession>
<dbReference type="InterPro" id="IPR029063">
    <property type="entry name" value="SAM-dependent_MTases_sf"/>
</dbReference>
<evidence type="ECO:0000313" key="3">
    <source>
        <dbReference type="Proteomes" id="UP000318704"/>
    </source>
</evidence>
<organism evidence="2 3">
    <name type="scientific">Gimesia aquarii</name>
    <dbReference type="NCBI Taxonomy" id="2527964"/>
    <lineage>
        <taxon>Bacteria</taxon>
        <taxon>Pseudomonadati</taxon>
        <taxon>Planctomycetota</taxon>
        <taxon>Planctomycetia</taxon>
        <taxon>Planctomycetales</taxon>
        <taxon>Planctomycetaceae</taxon>
        <taxon>Gimesia</taxon>
    </lineage>
</organism>
<evidence type="ECO:0000259" key="1">
    <source>
        <dbReference type="Pfam" id="PF13679"/>
    </source>
</evidence>
<feature type="domain" description="Methyltransferase" evidence="1">
    <location>
        <begin position="164"/>
        <end position="301"/>
    </location>
</feature>
<gene>
    <name evidence="2" type="ORF">V144x_11300</name>
</gene>
<evidence type="ECO:0000313" key="2">
    <source>
        <dbReference type="EMBL" id="QDT95683.1"/>
    </source>
</evidence>
<sequence>MKLRPSHLESTLPTEVIQALKDGACIQLILSKPVDKNSSAWKKVSVRPVTVKEKPHFQVALSRGQQEVHENLLLAEMIQRVKELWSNQFREGYLYTQAADYHFQKSTKGTVRLKKQAPTKADRIQVASHDRTKHYLIPEGTPCGFLEAIGVMTPAGKVKSAQYRKFRQINRYLEFINDIVPALPTRGKLNVLDFGCGKSYLTFATHYLLREVLQREVNILGLDLKQSVVEDCQNIADQLHCQGLSFQTGDISQFDAGASKCDLSISLHACDTATDAALANAIKAEASVILAVPCCQHEIFQQIANTQIDSLLQHGILKEKTAALVTDALRAQVLEICGYRTQVIEFIDTEHTPKNILIKAVKRHAVLSQDDLLKAVEQYQALKSQFGIQSFCLEQTLGKPFQELCTMSRKDGTD</sequence>
<proteinExistence type="predicted"/>
<dbReference type="EMBL" id="CP037920">
    <property type="protein sequence ID" value="QDT95683.1"/>
    <property type="molecule type" value="Genomic_DNA"/>
</dbReference>
<dbReference type="PANTHER" id="PTHR13369:SF3">
    <property type="entry name" value="METHYLTRANSFERASE DOMAIN-CONTAINING PROTEIN"/>
    <property type="match status" value="1"/>
</dbReference>
<dbReference type="InterPro" id="IPR025714">
    <property type="entry name" value="Methyltranfer_dom"/>
</dbReference>
<dbReference type="Pfam" id="PF13679">
    <property type="entry name" value="Methyltransf_32"/>
    <property type="match status" value="1"/>
</dbReference>
<dbReference type="Proteomes" id="UP000318704">
    <property type="component" value="Chromosome"/>
</dbReference>
<reference evidence="2 3" key="1">
    <citation type="submission" date="2019-03" db="EMBL/GenBank/DDBJ databases">
        <title>Deep-cultivation of Planctomycetes and their phenomic and genomic characterization uncovers novel biology.</title>
        <authorList>
            <person name="Wiegand S."/>
            <person name="Jogler M."/>
            <person name="Boedeker C."/>
            <person name="Pinto D."/>
            <person name="Vollmers J."/>
            <person name="Rivas-Marin E."/>
            <person name="Kohn T."/>
            <person name="Peeters S.H."/>
            <person name="Heuer A."/>
            <person name="Rast P."/>
            <person name="Oberbeckmann S."/>
            <person name="Bunk B."/>
            <person name="Jeske O."/>
            <person name="Meyerdierks A."/>
            <person name="Storesund J.E."/>
            <person name="Kallscheuer N."/>
            <person name="Luecker S."/>
            <person name="Lage O.M."/>
            <person name="Pohl T."/>
            <person name="Merkel B.J."/>
            <person name="Hornburger P."/>
            <person name="Mueller R.-W."/>
            <person name="Bruemmer F."/>
            <person name="Labrenz M."/>
            <person name="Spormann A.M."/>
            <person name="Op den Camp H."/>
            <person name="Overmann J."/>
            <person name="Amann R."/>
            <person name="Jetten M.S.M."/>
            <person name="Mascher T."/>
            <person name="Medema M.H."/>
            <person name="Devos D.P."/>
            <person name="Kaster A.-K."/>
            <person name="Ovreas L."/>
            <person name="Rohde M."/>
            <person name="Galperin M.Y."/>
            <person name="Jogler C."/>
        </authorList>
    </citation>
    <scope>NUCLEOTIDE SEQUENCE [LARGE SCALE GENOMIC DNA]</scope>
    <source>
        <strain evidence="2 3">V144</strain>
    </source>
</reference>
<dbReference type="AlphaFoldDB" id="A0A517VRP5"/>